<feature type="domain" description="NAD-dependent epimerase/dehydratase" evidence="1">
    <location>
        <begin position="3"/>
        <end position="208"/>
    </location>
</feature>
<reference evidence="2 3" key="1">
    <citation type="submission" date="2018-11" db="EMBL/GenBank/DDBJ databases">
        <authorList>
            <person name="Criscuolo A."/>
        </authorList>
    </citation>
    <scope>NUCLEOTIDE SEQUENCE [LARGE SCALE GENOMIC DNA]</scope>
    <source>
        <strain evidence="2">AT11b</strain>
    </source>
</reference>
<dbReference type="InterPro" id="IPR051783">
    <property type="entry name" value="NAD(P)-dependent_oxidoreduct"/>
</dbReference>
<name>A0A3P5XTG0_9MICC</name>
<dbReference type="InterPro" id="IPR036291">
    <property type="entry name" value="NAD(P)-bd_dom_sf"/>
</dbReference>
<dbReference type="GO" id="GO:0005737">
    <property type="term" value="C:cytoplasm"/>
    <property type="evidence" value="ECO:0007669"/>
    <property type="project" value="TreeGrafter"/>
</dbReference>
<protein>
    <submittedName>
        <fullName evidence="2">NAD dependent epimerase/dehydratase family protein</fullName>
    </submittedName>
</protein>
<dbReference type="SUPFAM" id="SSF51735">
    <property type="entry name" value="NAD(P)-binding Rossmann-fold domains"/>
    <property type="match status" value="1"/>
</dbReference>
<dbReference type="Proteomes" id="UP000280861">
    <property type="component" value="Unassembled WGS sequence"/>
</dbReference>
<dbReference type="GO" id="GO:0004029">
    <property type="term" value="F:aldehyde dehydrogenase (NAD+) activity"/>
    <property type="evidence" value="ECO:0007669"/>
    <property type="project" value="TreeGrafter"/>
</dbReference>
<keyword evidence="3" id="KW-1185">Reference proteome</keyword>
<dbReference type="RefSeq" id="WP_124093139.1">
    <property type="nucleotide sequence ID" value="NZ_CBCRYA010000011.1"/>
</dbReference>
<gene>
    <name evidence="2" type="ORF">PSET11_03059</name>
</gene>
<dbReference type="Pfam" id="PF01370">
    <property type="entry name" value="Epimerase"/>
    <property type="match status" value="1"/>
</dbReference>
<dbReference type="AlphaFoldDB" id="A0A3P5XTG0"/>
<dbReference type="InterPro" id="IPR001509">
    <property type="entry name" value="Epimerase_deHydtase"/>
</dbReference>
<dbReference type="Gene3D" id="3.40.50.720">
    <property type="entry name" value="NAD(P)-binding Rossmann-like Domain"/>
    <property type="match status" value="1"/>
</dbReference>
<evidence type="ECO:0000313" key="2">
    <source>
        <dbReference type="EMBL" id="VDC32320.1"/>
    </source>
</evidence>
<dbReference type="PANTHER" id="PTHR48079">
    <property type="entry name" value="PROTEIN YEEZ"/>
    <property type="match status" value="1"/>
</dbReference>
<dbReference type="OrthoDB" id="7941246at2"/>
<evidence type="ECO:0000313" key="3">
    <source>
        <dbReference type="Proteomes" id="UP000280861"/>
    </source>
</evidence>
<dbReference type="PANTHER" id="PTHR48079:SF6">
    <property type="entry name" value="NAD(P)-BINDING DOMAIN-CONTAINING PROTEIN-RELATED"/>
    <property type="match status" value="1"/>
</dbReference>
<proteinExistence type="predicted"/>
<evidence type="ECO:0000259" key="1">
    <source>
        <dbReference type="Pfam" id="PF01370"/>
    </source>
</evidence>
<organism evidence="2 3">
    <name type="scientific">Arthrobacter ulcerisalmonis</name>
    <dbReference type="NCBI Taxonomy" id="2483813"/>
    <lineage>
        <taxon>Bacteria</taxon>
        <taxon>Bacillati</taxon>
        <taxon>Actinomycetota</taxon>
        <taxon>Actinomycetes</taxon>
        <taxon>Micrococcales</taxon>
        <taxon>Micrococcaceae</taxon>
        <taxon>Arthrobacter</taxon>
    </lineage>
</organism>
<accession>A0A3P5XTG0</accession>
<sequence length="329" mass="34719">MRILILGGTAFLSAEIARQAVAEGHQVSCLARGNSQRPPDGATWLSADRTLGTDAYAAAAAEEWDAVVEVARDPVFAAGALESLADRAAHWTFVSTSSVYADHSVPQEDESASLLPPLAAGTPVTAETYGAAKAAIEAATLAATGGRAHVCRAGLISGPGDPTDRYGYWPARFARDNQPAFIPDIAYHPTQIIDVRDLAAWILAAAGRGVTGALNAMGDPVPFGAYLQAARQLAGYTGNTRTASEDFLLAHGVEYWAGPDSLPLWLPPQHDGFMNRSNHAAIVAGLELRPWQETLAATLEFERGIGLDRPRKAGLDAAREKELLEALSG</sequence>
<dbReference type="EMBL" id="UXAU01000040">
    <property type="protein sequence ID" value="VDC32320.1"/>
    <property type="molecule type" value="Genomic_DNA"/>
</dbReference>